<dbReference type="EnsemblProtists" id="EOD26055">
    <property type="protein sequence ID" value="EOD26055"/>
    <property type="gene ID" value="EMIHUDRAFT_443507"/>
</dbReference>
<dbReference type="Proteomes" id="UP000013827">
    <property type="component" value="Unassembled WGS sequence"/>
</dbReference>
<dbReference type="EnsemblProtists" id="EOD33702">
    <property type="protein sequence ID" value="EOD33702"/>
    <property type="gene ID" value="EMIHUDRAFT_423627"/>
</dbReference>
<dbReference type="AlphaFoldDB" id="A0A0D3JRC0"/>
<accession>A0A0D3JRC0</accession>
<reference evidence="1" key="2">
    <citation type="submission" date="2024-10" db="UniProtKB">
        <authorList>
            <consortium name="EnsemblProtists"/>
        </authorList>
    </citation>
    <scope>IDENTIFICATION</scope>
</reference>
<reference evidence="2" key="1">
    <citation type="journal article" date="2013" name="Nature">
        <title>Pan genome of the phytoplankton Emiliania underpins its global distribution.</title>
        <authorList>
            <person name="Read B.A."/>
            <person name="Kegel J."/>
            <person name="Klute M.J."/>
            <person name="Kuo A."/>
            <person name="Lefebvre S.C."/>
            <person name="Maumus F."/>
            <person name="Mayer C."/>
            <person name="Miller J."/>
            <person name="Monier A."/>
            <person name="Salamov A."/>
            <person name="Young J."/>
            <person name="Aguilar M."/>
            <person name="Claverie J.M."/>
            <person name="Frickenhaus S."/>
            <person name="Gonzalez K."/>
            <person name="Herman E.K."/>
            <person name="Lin Y.C."/>
            <person name="Napier J."/>
            <person name="Ogata H."/>
            <person name="Sarno A.F."/>
            <person name="Shmutz J."/>
            <person name="Schroeder D."/>
            <person name="de Vargas C."/>
            <person name="Verret F."/>
            <person name="von Dassow P."/>
            <person name="Valentin K."/>
            <person name="Van de Peer Y."/>
            <person name="Wheeler G."/>
            <person name="Dacks J.B."/>
            <person name="Delwiche C.F."/>
            <person name="Dyhrman S.T."/>
            <person name="Glockner G."/>
            <person name="John U."/>
            <person name="Richards T."/>
            <person name="Worden A.Z."/>
            <person name="Zhang X."/>
            <person name="Grigoriev I.V."/>
            <person name="Allen A.E."/>
            <person name="Bidle K."/>
            <person name="Borodovsky M."/>
            <person name="Bowler C."/>
            <person name="Brownlee C."/>
            <person name="Cock J.M."/>
            <person name="Elias M."/>
            <person name="Gladyshev V.N."/>
            <person name="Groth M."/>
            <person name="Guda C."/>
            <person name="Hadaegh A."/>
            <person name="Iglesias-Rodriguez M.D."/>
            <person name="Jenkins J."/>
            <person name="Jones B.M."/>
            <person name="Lawson T."/>
            <person name="Leese F."/>
            <person name="Lindquist E."/>
            <person name="Lobanov A."/>
            <person name="Lomsadze A."/>
            <person name="Malik S.B."/>
            <person name="Marsh M.E."/>
            <person name="Mackinder L."/>
            <person name="Mock T."/>
            <person name="Mueller-Roeber B."/>
            <person name="Pagarete A."/>
            <person name="Parker M."/>
            <person name="Probert I."/>
            <person name="Quesneville H."/>
            <person name="Raines C."/>
            <person name="Rensing S.A."/>
            <person name="Riano-Pachon D.M."/>
            <person name="Richier S."/>
            <person name="Rokitta S."/>
            <person name="Shiraiwa Y."/>
            <person name="Soanes D.M."/>
            <person name="van der Giezen M."/>
            <person name="Wahlund T.M."/>
            <person name="Williams B."/>
            <person name="Wilson W."/>
            <person name="Wolfe G."/>
            <person name="Wurch L.L."/>
        </authorList>
    </citation>
    <scope>NUCLEOTIDE SEQUENCE</scope>
</reference>
<sequence>MAKSIRSKVKKRLRSVKRTVIKKQRLDPASKLGEGGAKALEILQDAKSGHLRPPSTTKNAFRYDGEDAVIPQHNWRQGPDFRSSYVGFEAGYALVGASRPKLGRHGGDAPSTVVDAPADPTADRGVARLHRETEQLVPAGASKRLKRKLKKSGVDNNVFRWT</sequence>
<dbReference type="OMA" id="QDAKSGH"/>
<dbReference type="KEGG" id="ehx:EMIHUDRAFT_443507"/>
<dbReference type="GeneID" id="17271600"/>
<dbReference type="HOGENOM" id="CLU_1638511_0_0_1"/>
<organism evidence="1 2">
    <name type="scientific">Emiliania huxleyi (strain CCMP1516)</name>
    <dbReference type="NCBI Taxonomy" id="280463"/>
    <lineage>
        <taxon>Eukaryota</taxon>
        <taxon>Haptista</taxon>
        <taxon>Haptophyta</taxon>
        <taxon>Prymnesiophyceae</taxon>
        <taxon>Isochrysidales</taxon>
        <taxon>Noelaerhabdaceae</taxon>
        <taxon>Emiliania</taxon>
    </lineage>
</organism>
<evidence type="ECO:0008006" key="3">
    <source>
        <dbReference type="Google" id="ProtNLM"/>
    </source>
</evidence>
<dbReference type="GeneID" id="17278973"/>
<protein>
    <recommendedName>
        <fullName evidence="3">Ribosome biogenesis protein NOP53</fullName>
    </recommendedName>
</protein>
<dbReference type="RefSeq" id="XP_005778484.1">
    <property type="nucleotide sequence ID" value="XM_005778427.1"/>
</dbReference>
<dbReference type="RefSeq" id="XP_005786131.1">
    <property type="nucleotide sequence ID" value="XM_005786074.1"/>
</dbReference>
<evidence type="ECO:0000313" key="1">
    <source>
        <dbReference type="EnsemblProtists" id="EOD26055"/>
    </source>
</evidence>
<keyword evidence="2" id="KW-1185">Reference proteome</keyword>
<dbReference type="PaxDb" id="2903-EOD26055"/>
<proteinExistence type="predicted"/>
<evidence type="ECO:0000313" key="2">
    <source>
        <dbReference type="Proteomes" id="UP000013827"/>
    </source>
</evidence>
<name>A0A0D3JRC0_EMIH1</name>
<dbReference type="KEGG" id="ehx:EMIHUDRAFT_423627"/>